<dbReference type="PROSITE" id="PS50216">
    <property type="entry name" value="DHHC"/>
    <property type="match status" value="1"/>
</dbReference>
<dbReference type="Proteomes" id="UP000294530">
    <property type="component" value="Unassembled WGS sequence"/>
</dbReference>
<dbReference type="OrthoDB" id="128914at2759"/>
<dbReference type="RefSeq" id="XP_067815690.1">
    <property type="nucleotide sequence ID" value="XM_067960750.1"/>
</dbReference>
<feature type="region of interest" description="Disordered" evidence="1">
    <location>
        <begin position="147"/>
        <end position="196"/>
    </location>
</feature>
<dbReference type="AlphaFoldDB" id="A0A976FGG5"/>
<feature type="compositionally biased region" description="Low complexity" evidence="1">
    <location>
        <begin position="304"/>
        <end position="313"/>
    </location>
</feature>
<comment type="caution">
    <text evidence="2">The sequence shown here is derived from an EMBL/GenBank/DDBJ whole genome shotgun (WGS) entry which is preliminary data.</text>
</comment>
<accession>A0A976FGG5</accession>
<protein>
    <submittedName>
        <fullName evidence="2">Uncharacterized protein</fullName>
    </submittedName>
</protein>
<dbReference type="EMBL" id="SHOA02000203">
    <property type="protein sequence ID" value="TDH66191.1"/>
    <property type="molecule type" value="Genomic_DNA"/>
</dbReference>
<dbReference type="GeneID" id="94346421"/>
<evidence type="ECO:0000313" key="2">
    <source>
        <dbReference type="EMBL" id="TDH66191.1"/>
    </source>
</evidence>
<organism evidence="2 3">
    <name type="scientific">Bremia lactucae</name>
    <name type="common">Lettuce downy mildew</name>
    <dbReference type="NCBI Taxonomy" id="4779"/>
    <lineage>
        <taxon>Eukaryota</taxon>
        <taxon>Sar</taxon>
        <taxon>Stramenopiles</taxon>
        <taxon>Oomycota</taxon>
        <taxon>Peronosporomycetes</taxon>
        <taxon>Peronosporales</taxon>
        <taxon>Peronosporaceae</taxon>
        <taxon>Bremia</taxon>
    </lineage>
</organism>
<gene>
    <name evidence="2" type="ORF">CCR75_002653</name>
</gene>
<sequence>MVNCKGVKSSPTSPTSREICHFCRIQFCDECYSATSKIARHQHACLPCIRQLQHHVMSFEESSPKHRRSRMSRFHLPNSGRPRIESLSVMTREHRECIRRDQPRPKFLSVGSKLQEVEVFRRGPIENHKLFEHESSPVAPFRRHTSILPSASQVGDSSSAFKTSRSRPSMKTNATEQEARNNGSVTNVQIPTTSTTSLPKDLVQTIGLNTLCTPSSKMHRLSVPKPTFNLLEESDMQKLSLADSNVLKQKDRTNTFKKRKGPVADKVLNSVLDEYFATSNANHTFEKLPMTRTAESLKKESRQSSRVSSGSRNKSVDLSSVKSRQHRHVIRNALKISRSMNQEPKAKVPFQHQKTTDHIDFHLSQFGLKSCRRSTEAEKVTVVMQSKSKPCDLAYLQMYKSSKW</sequence>
<keyword evidence="3" id="KW-1185">Reference proteome</keyword>
<evidence type="ECO:0000256" key="1">
    <source>
        <dbReference type="SAM" id="MobiDB-lite"/>
    </source>
</evidence>
<dbReference type="KEGG" id="blac:94346421"/>
<feature type="region of interest" description="Disordered" evidence="1">
    <location>
        <begin position="287"/>
        <end position="325"/>
    </location>
</feature>
<feature type="region of interest" description="Disordered" evidence="1">
    <location>
        <begin position="61"/>
        <end position="80"/>
    </location>
</feature>
<name>A0A976FGG5_BRELC</name>
<reference evidence="2 3" key="1">
    <citation type="journal article" date="2021" name="Genome Biol.">
        <title>AFLAP: assembly-free linkage analysis pipeline using k-mers from genome sequencing data.</title>
        <authorList>
            <person name="Fletcher K."/>
            <person name="Zhang L."/>
            <person name="Gil J."/>
            <person name="Han R."/>
            <person name="Cavanaugh K."/>
            <person name="Michelmore R."/>
        </authorList>
    </citation>
    <scope>NUCLEOTIDE SEQUENCE [LARGE SCALE GENOMIC DNA]</scope>
    <source>
        <strain evidence="2 3">SF5</strain>
    </source>
</reference>
<evidence type="ECO:0000313" key="3">
    <source>
        <dbReference type="Proteomes" id="UP000294530"/>
    </source>
</evidence>
<proteinExistence type="predicted"/>